<accession>A0ABR4FPM3</accession>
<gene>
    <name evidence="2" type="ORF">BJX66DRAFT_315425</name>
</gene>
<protein>
    <submittedName>
        <fullName evidence="2">Uncharacterized protein</fullName>
    </submittedName>
</protein>
<evidence type="ECO:0000256" key="1">
    <source>
        <dbReference type="SAM" id="Phobius"/>
    </source>
</evidence>
<dbReference type="EMBL" id="JBFTWV010000153">
    <property type="protein sequence ID" value="KAL2785162.1"/>
    <property type="molecule type" value="Genomic_DNA"/>
</dbReference>
<evidence type="ECO:0000313" key="2">
    <source>
        <dbReference type="EMBL" id="KAL2785162.1"/>
    </source>
</evidence>
<keyword evidence="1" id="KW-0472">Membrane</keyword>
<name>A0ABR4FPM3_9EURO</name>
<organism evidence="2 3">
    <name type="scientific">Aspergillus keveii</name>
    <dbReference type="NCBI Taxonomy" id="714993"/>
    <lineage>
        <taxon>Eukaryota</taxon>
        <taxon>Fungi</taxon>
        <taxon>Dikarya</taxon>
        <taxon>Ascomycota</taxon>
        <taxon>Pezizomycotina</taxon>
        <taxon>Eurotiomycetes</taxon>
        <taxon>Eurotiomycetidae</taxon>
        <taxon>Eurotiales</taxon>
        <taxon>Aspergillaceae</taxon>
        <taxon>Aspergillus</taxon>
        <taxon>Aspergillus subgen. Nidulantes</taxon>
    </lineage>
</organism>
<proteinExistence type="predicted"/>
<keyword evidence="3" id="KW-1185">Reference proteome</keyword>
<keyword evidence="1" id="KW-1133">Transmembrane helix</keyword>
<dbReference type="Proteomes" id="UP001610563">
    <property type="component" value="Unassembled WGS sequence"/>
</dbReference>
<comment type="caution">
    <text evidence="2">The sequence shown here is derived from an EMBL/GenBank/DDBJ whole genome shotgun (WGS) entry which is preliminary data.</text>
</comment>
<evidence type="ECO:0000313" key="3">
    <source>
        <dbReference type="Proteomes" id="UP001610563"/>
    </source>
</evidence>
<reference evidence="2 3" key="1">
    <citation type="submission" date="2024-07" db="EMBL/GenBank/DDBJ databases">
        <title>Section-level genome sequencing and comparative genomics of Aspergillus sections Usti and Cavernicolus.</title>
        <authorList>
            <consortium name="Lawrence Berkeley National Laboratory"/>
            <person name="Nybo J.L."/>
            <person name="Vesth T.C."/>
            <person name="Theobald S."/>
            <person name="Frisvad J.C."/>
            <person name="Larsen T.O."/>
            <person name="Kjaerboelling I."/>
            <person name="Rothschild-Mancinelli K."/>
            <person name="Lyhne E.K."/>
            <person name="Kogle M.E."/>
            <person name="Barry K."/>
            <person name="Clum A."/>
            <person name="Na H."/>
            <person name="Ledsgaard L."/>
            <person name="Lin J."/>
            <person name="Lipzen A."/>
            <person name="Kuo A."/>
            <person name="Riley R."/>
            <person name="Mondo S."/>
            <person name="Labutti K."/>
            <person name="Haridas S."/>
            <person name="Pangalinan J."/>
            <person name="Salamov A.A."/>
            <person name="Simmons B.A."/>
            <person name="Magnuson J.K."/>
            <person name="Chen J."/>
            <person name="Drula E."/>
            <person name="Henrissat B."/>
            <person name="Wiebenga A."/>
            <person name="Lubbers R.J."/>
            <person name="Gomes A.C."/>
            <person name="Makela M.R."/>
            <person name="Stajich J."/>
            <person name="Grigoriev I.V."/>
            <person name="Mortensen U.H."/>
            <person name="De Vries R.P."/>
            <person name="Baker S.E."/>
            <person name="Andersen M.R."/>
        </authorList>
    </citation>
    <scope>NUCLEOTIDE SEQUENCE [LARGE SCALE GENOMIC DNA]</scope>
    <source>
        <strain evidence="2 3">CBS 209.92</strain>
    </source>
</reference>
<sequence>MHLMPHGHVNRCGSCRDCQSHARVTAETAPYRVSIVAIVAARLTSPRSVKSPKSILQSSFLHAPLNLLSTFFFLHLVFFDRFFSLGYFFGLVTPEAVVSWHPFRITLSMTSF</sequence>
<keyword evidence="1" id="KW-0812">Transmembrane</keyword>
<feature type="transmembrane region" description="Helical" evidence="1">
    <location>
        <begin position="60"/>
        <end position="79"/>
    </location>
</feature>